<dbReference type="RefSeq" id="WP_219353672.1">
    <property type="nucleotide sequence ID" value="NZ_CP080036.1"/>
</dbReference>
<keyword evidence="5" id="KW-0238">DNA-binding</keyword>
<feature type="domain" description="Phage integrase central" evidence="4">
    <location>
        <begin position="86"/>
        <end position="143"/>
    </location>
</feature>
<dbReference type="InterPro" id="IPR025166">
    <property type="entry name" value="Integrase_DNA_bind_dom"/>
</dbReference>
<sequence length="188" mass="21087">MALKEPGLFADGSGLYLRVDQTGARRWVWIFHYHKKRREMGLGSLEVVGLADARAAADVARRILADGRDPIEERRLALMPSTSRLFSAVASDLMDALEPSWKSPKQRGQWEASLMQHAGQIWKADVSAVDTAMVLEALKPVVVRCRRFPPVVHGQRLGAGRTDSTNWRDHETITTCRDEAFSHQRGRA</sequence>
<evidence type="ECO:0000259" key="4">
    <source>
        <dbReference type="Pfam" id="PF22022"/>
    </source>
</evidence>
<dbReference type="GO" id="GO:0003677">
    <property type="term" value="F:DNA binding"/>
    <property type="evidence" value="ECO:0007669"/>
    <property type="project" value="UniProtKB-KW"/>
</dbReference>
<dbReference type="InterPro" id="IPR053876">
    <property type="entry name" value="Phage_int_M"/>
</dbReference>
<feature type="domain" description="Integrase DNA-binding" evidence="3">
    <location>
        <begin position="9"/>
        <end position="75"/>
    </location>
</feature>
<proteinExistence type="inferred from homology"/>
<evidence type="ECO:0000313" key="5">
    <source>
        <dbReference type="EMBL" id="QYC11015.1"/>
    </source>
</evidence>
<keyword evidence="2" id="KW-0229">DNA integration</keyword>
<comment type="similarity">
    <text evidence="1">Belongs to the 'phage' integrase family.</text>
</comment>
<keyword evidence="6" id="KW-1185">Reference proteome</keyword>
<dbReference type="InterPro" id="IPR050808">
    <property type="entry name" value="Phage_Integrase"/>
</dbReference>
<accession>A0ABX8TIG7</accession>
<dbReference type="Proteomes" id="UP000824334">
    <property type="component" value="Chromosome"/>
</dbReference>
<gene>
    <name evidence="5" type="ORF">KWG56_03115</name>
</gene>
<name>A0ABX8TIG7_9CAUL</name>
<dbReference type="Pfam" id="PF22022">
    <property type="entry name" value="Phage_int_M"/>
    <property type="match status" value="1"/>
</dbReference>
<dbReference type="PANTHER" id="PTHR30629:SF2">
    <property type="entry name" value="PROPHAGE INTEGRASE INTS-RELATED"/>
    <property type="match status" value="1"/>
</dbReference>
<dbReference type="PANTHER" id="PTHR30629">
    <property type="entry name" value="PROPHAGE INTEGRASE"/>
    <property type="match status" value="1"/>
</dbReference>
<evidence type="ECO:0000256" key="1">
    <source>
        <dbReference type="ARBA" id="ARBA00008857"/>
    </source>
</evidence>
<organism evidence="5 6">
    <name type="scientific">Brevundimonas nasdae</name>
    <dbReference type="NCBI Taxonomy" id="172043"/>
    <lineage>
        <taxon>Bacteria</taxon>
        <taxon>Pseudomonadati</taxon>
        <taxon>Pseudomonadota</taxon>
        <taxon>Alphaproteobacteria</taxon>
        <taxon>Caulobacterales</taxon>
        <taxon>Caulobacteraceae</taxon>
        <taxon>Brevundimonas</taxon>
    </lineage>
</organism>
<evidence type="ECO:0000256" key="2">
    <source>
        <dbReference type="ARBA" id="ARBA00022908"/>
    </source>
</evidence>
<evidence type="ECO:0000313" key="6">
    <source>
        <dbReference type="Proteomes" id="UP000824334"/>
    </source>
</evidence>
<protein>
    <submittedName>
        <fullName evidence="5">Arm DNA-binding domain-containing protein</fullName>
    </submittedName>
</protein>
<evidence type="ECO:0000259" key="3">
    <source>
        <dbReference type="Pfam" id="PF13356"/>
    </source>
</evidence>
<dbReference type="EMBL" id="CP080034">
    <property type="protein sequence ID" value="QYC11015.1"/>
    <property type="molecule type" value="Genomic_DNA"/>
</dbReference>
<dbReference type="Pfam" id="PF13356">
    <property type="entry name" value="Arm-DNA-bind_3"/>
    <property type="match status" value="1"/>
</dbReference>
<reference evidence="5 6" key="1">
    <citation type="submission" date="2021-07" db="EMBL/GenBank/DDBJ databases">
        <title>Isolation and characterization of bacteria from a gold mining with a capacity of golden bioaccumulation.</title>
        <authorList>
            <person name="Yang X.J."/>
        </authorList>
    </citation>
    <scope>NUCLEOTIDE SEQUENCE [LARGE SCALE GENOMIC DNA]</scope>
    <source>
        <strain evidence="5 6">Au29</strain>
    </source>
</reference>